<organism evidence="1 2">
    <name type="scientific">Litorilituus sediminis</name>
    <dbReference type="NCBI Taxonomy" id="718192"/>
    <lineage>
        <taxon>Bacteria</taxon>
        <taxon>Pseudomonadati</taxon>
        <taxon>Pseudomonadota</taxon>
        <taxon>Gammaproteobacteria</taxon>
        <taxon>Alteromonadales</taxon>
        <taxon>Colwelliaceae</taxon>
        <taxon>Litorilituus</taxon>
    </lineage>
</organism>
<name>A0A4P6P7P8_9GAMM</name>
<reference evidence="1 2" key="1">
    <citation type="submission" date="2018-12" db="EMBL/GenBank/DDBJ databases">
        <title>Complete genome of Litorilituus sediminis.</title>
        <authorList>
            <person name="Liu A."/>
            <person name="Rong J."/>
        </authorList>
    </citation>
    <scope>NUCLEOTIDE SEQUENCE [LARGE SCALE GENOMIC DNA]</scope>
    <source>
        <strain evidence="1 2">JCM 17549</strain>
    </source>
</reference>
<dbReference type="KEGG" id="lsd:EMK97_15820"/>
<dbReference type="AlphaFoldDB" id="A0A4P6P7P8"/>
<dbReference type="EMBL" id="CP034759">
    <property type="protein sequence ID" value="QBG37088.1"/>
    <property type="molecule type" value="Genomic_DNA"/>
</dbReference>
<proteinExistence type="predicted"/>
<accession>A0A4P6P7P8</accession>
<protein>
    <submittedName>
        <fullName evidence="1">Uncharacterized protein</fullName>
    </submittedName>
</protein>
<evidence type="ECO:0000313" key="2">
    <source>
        <dbReference type="Proteomes" id="UP000290244"/>
    </source>
</evidence>
<dbReference type="OrthoDB" id="6228778at2"/>
<dbReference type="Proteomes" id="UP000290244">
    <property type="component" value="Chromosome"/>
</dbReference>
<evidence type="ECO:0000313" key="1">
    <source>
        <dbReference type="EMBL" id="QBG37088.1"/>
    </source>
</evidence>
<gene>
    <name evidence="1" type="ORF">EMK97_15820</name>
</gene>
<keyword evidence="2" id="KW-1185">Reference proteome</keyword>
<sequence length="75" mass="8385">MLVTTQGSIQFIDNRGQVSKPMQLLDKSRASALGCWLVAQVSLADGQEQRRNGFIFKDSVSAQNYSRLVRVIRSL</sequence>